<dbReference type="PANTHER" id="PTHR42853">
    <property type="entry name" value="ACETYL-COENZYME A CARBOXYLASE CARBOXYL TRANSFERASE SUBUNIT ALPHA"/>
    <property type="match status" value="1"/>
</dbReference>
<evidence type="ECO:0000256" key="2">
    <source>
        <dbReference type="ARBA" id="ARBA00004956"/>
    </source>
</evidence>
<evidence type="ECO:0000259" key="22">
    <source>
        <dbReference type="PROSITE" id="PS50989"/>
    </source>
</evidence>
<keyword evidence="9 20" id="KW-0479">Metal-binding</keyword>
<accession>A0A2P2FW20</accession>
<dbReference type="InterPro" id="IPR001095">
    <property type="entry name" value="Acetyl_CoA_COase_a_su"/>
</dbReference>
<evidence type="ECO:0000256" key="11">
    <source>
        <dbReference type="ARBA" id="ARBA00022771"/>
    </source>
</evidence>
<comment type="similarity">
    <text evidence="19">Belongs to the AccA family.</text>
</comment>
<feature type="zinc finger region" description="C4-type" evidence="20">
    <location>
        <begin position="18"/>
        <end position="40"/>
    </location>
</feature>
<evidence type="ECO:0000256" key="17">
    <source>
        <dbReference type="ARBA" id="ARBA00025280"/>
    </source>
</evidence>
<comment type="caution">
    <text evidence="23">The sequence shown here is derived from an EMBL/GenBank/DDBJ whole genome shotgun (WGS) entry which is preliminary data.</text>
</comment>
<evidence type="ECO:0000256" key="14">
    <source>
        <dbReference type="ARBA" id="ARBA00022840"/>
    </source>
</evidence>
<dbReference type="InterPro" id="IPR041010">
    <property type="entry name" value="Znf-ACC"/>
</dbReference>
<comment type="cofactor">
    <cofactor evidence="20">
        <name>Zn(2+)</name>
        <dbReference type="ChEBI" id="CHEBI:29105"/>
    </cofactor>
    <text evidence="20">Binds 1 zinc ion per subunit.</text>
</comment>
<evidence type="ECO:0000256" key="13">
    <source>
        <dbReference type="ARBA" id="ARBA00022833"/>
    </source>
</evidence>
<dbReference type="GO" id="GO:0005524">
    <property type="term" value="F:ATP binding"/>
    <property type="evidence" value="ECO:0007669"/>
    <property type="project" value="UniProtKB-KW"/>
</dbReference>
<feature type="domain" description="CoA carboxyltransferase N-terminal" evidence="21">
    <location>
        <begin position="14"/>
        <end position="283"/>
    </location>
</feature>
<feature type="binding site" evidence="20">
    <location>
        <position position="21"/>
    </location>
    <ligand>
        <name>Zn(2+)</name>
        <dbReference type="ChEBI" id="CHEBI:29105"/>
    </ligand>
</feature>
<dbReference type="NCBIfam" id="TIGR00515">
    <property type="entry name" value="accD"/>
    <property type="match status" value="1"/>
</dbReference>
<feature type="binding site" evidence="20">
    <location>
        <position position="40"/>
    </location>
    <ligand>
        <name>Zn(2+)</name>
        <dbReference type="ChEBI" id="CHEBI:29105"/>
    </ligand>
</feature>
<keyword evidence="8 19" id="KW-0808">Transferase</keyword>
<keyword evidence="13 20" id="KW-0862">Zinc</keyword>
<dbReference type="GO" id="GO:2001295">
    <property type="term" value="P:malonyl-CoA biosynthetic process"/>
    <property type="evidence" value="ECO:0007669"/>
    <property type="project" value="UniProtKB-UniRule"/>
</dbReference>
<evidence type="ECO:0000256" key="4">
    <source>
        <dbReference type="ARBA" id="ARBA00010284"/>
    </source>
</evidence>
<comment type="function">
    <text evidence="17 20">Component of the acetyl coenzyme A carboxylase (ACC) complex. Biotin carboxylase (BC) catalyzes the carboxylation of biotin on its carrier protein (BCCP) and then the CO(2) group is transferred by the transcarboxylase to acetyl-CoA to form malonyl-CoA.</text>
</comment>
<organism evidence="23 24">
    <name type="scientific">Amycolatopsis lurida NRRL 2430</name>
    <dbReference type="NCBI Taxonomy" id="1460371"/>
    <lineage>
        <taxon>Bacteria</taxon>
        <taxon>Bacillati</taxon>
        <taxon>Actinomycetota</taxon>
        <taxon>Actinomycetes</taxon>
        <taxon>Pseudonocardiales</taxon>
        <taxon>Pseudonocardiaceae</taxon>
        <taxon>Amycolatopsis</taxon>
    </lineage>
</organism>
<evidence type="ECO:0000256" key="6">
    <source>
        <dbReference type="ARBA" id="ARBA00022490"/>
    </source>
</evidence>
<evidence type="ECO:0000256" key="18">
    <source>
        <dbReference type="ARBA" id="ARBA00049152"/>
    </source>
</evidence>
<dbReference type="Pfam" id="PF01039">
    <property type="entry name" value="Carboxyl_trans"/>
    <property type="match status" value="1"/>
</dbReference>
<keyword evidence="24" id="KW-1185">Reference proteome</keyword>
<dbReference type="GO" id="GO:0006633">
    <property type="term" value="P:fatty acid biosynthetic process"/>
    <property type="evidence" value="ECO:0007669"/>
    <property type="project" value="UniProtKB-KW"/>
</dbReference>
<evidence type="ECO:0000313" key="24">
    <source>
        <dbReference type="Proteomes" id="UP000256220"/>
    </source>
</evidence>
<keyword evidence="10 19" id="KW-0547">Nucleotide-binding</keyword>
<dbReference type="PROSITE" id="PS50980">
    <property type="entry name" value="COA_CT_NTER"/>
    <property type="match status" value="1"/>
</dbReference>
<dbReference type="GO" id="GO:0003989">
    <property type="term" value="F:acetyl-CoA carboxylase activity"/>
    <property type="evidence" value="ECO:0007669"/>
    <property type="project" value="InterPro"/>
</dbReference>
<proteinExistence type="inferred from homology"/>
<comment type="similarity">
    <text evidence="3">In the C-terminal section; belongs to the AccA family.</text>
</comment>
<evidence type="ECO:0000313" key="23">
    <source>
        <dbReference type="EMBL" id="KFU80920.1"/>
    </source>
</evidence>
<dbReference type="GO" id="GO:0016743">
    <property type="term" value="F:carboxyl- or carbamoyltransferase activity"/>
    <property type="evidence" value="ECO:0007669"/>
    <property type="project" value="UniProtKB-UniRule"/>
</dbReference>
<keyword evidence="15 19" id="KW-0443">Lipid metabolism</keyword>
<keyword evidence="7 19" id="KW-0444">Lipid biosynthesis</keyword>
<evidence type="ECO:0000256" key="15">
    <source>
        <dbReference type="ARBA" id="ARBA00023098"/>
    </source>
</evidence>
<dbReference type="SUPFAM" id="SSF52096">
    <property type="entry name" value="ClpP/crotonase"/>
    <property type="match status" value="2"/>
</dbReference>
<dbReference type="InterPro" id="IPR029045">
    <property type="entry name" value="ClpP/crotonase-like_dom_sf"/>
</dbReference>
<keyword evidence="16 19" id="KW-0275">Fatty acid biosynthesis</keyword>
<evidence type="ECO:0000256" key="12">
    <source>
        <dbReference type="ARBA" id="ARBA00022832"/>
    </source>
</evidence>
<comment type="catalytic activity">
    <reaction evidence="18 19">
        <text>N(6)-carboxybiotinyl-L-lysyl-[protein] + acetyl-CoA = N(6)-biotinyl-L-lysyl-[protein] + malonyl-CoA</text>
        <dbReference type="Rhea" id="RHEA:54728"/>
        <dbReference type="Rhea" id="RHEA-COMP:10505"/>
        <dbReference type="Rhea" id="RHEA-COMP:10506"/>
        <dbReference type="ChEBI" id="CHEBI:57288"/>
        <dbReference type="ChEBI" id="CHEBI:57384"/>
        <dbReference type="ChEBI" id="CHEBI:83144"/>
        <dbReference type="ChEBI" id="CHEBI:83145"/>
        <dbReference type="EC" id="2.1.3.15"/>
    </reaction>
</comment>
<evidence type="ECO:0000256" key="3">
    <source>
        <dbReference type="ARBA" id="ARBA00006276"/>
    </source>
</evidence>
<evidence type="ECO:0000256" key="8">
    <source>
        <dbReference type="ARBA" id="ARBA00022679"/>
    </source>
</evidence>
<dbReference type="HAMAP" id="MF_00823">
    <property type="entry name" value="AcetylCoA_CT_alpha"/>
    <property type="match status" value="1"/>
</dbReference>
<comment type="similarity">
    <text evidence="20">Belongs to the AccD/PCCB family.</text>
</comment>
<feature type="domain" description="CoA carboxyltransferase C-terminal" evidence="22">
    <location>
        <begin position="285"/>
        <end position="531"/>
    </location>
</feature>
<feature type="binding site" evidence="20">
    <location>
        <position position="18"/>
    </location>
    <ligand>
        <name>Zn(2+)</name>
        <dbReference type="ChEBI" id="CHEBI:29105"/>
    </ligand>
</feature>
<dbReference type="UniPathway" id="UPA00655">
    <property type="reaction ID" value="UER00711"/>
</dbReference>
<dbReference type="PROSITE" id="PS50989">
    <property type="entry name" value="COA_CT_CTER"/>
    <property type="match status" value="1"/>
</dbReference>
<dbReference type="InterPro" id="IPR000438">
    <property type="entry name" value="Acetyl_CoA_COase_Trfase_b_su"/>
</dbReference>
<comment type="function">
    <text evidence="19">Component of the acetyl coenzyme A carboxylase (ACC) complex. First, biotin carboxylase catalyzes the carboxylation of biotin on its carrier protein (BCCP) and then the CO(2) group is transferred by the carboxyltransferase to acetyl-CoA to form malonyl-CoA.</text>
</comment>
<dbReference type="InterPro" id="IPR011762">
    <property type="entry name" value="COA_CT_N"/>
</dbReference>
<comment type="subunit">
    <text evidence="19">Acetyl-CoA carboxylase is a heterohexamer composed of biotin carboxyl carrier protein (AccB), biotin carboxylase (AccC) and two subunits each of ACCase subunit alpha (AccA) and ACCase subunit beta (AccD).</text>
</comment>
<dbReference type="Pfam" id="PF03255">
    <property type="entry name" value="ACCA"/>
    <property type="match status" value="1"/>
</dbReference>
<dbReference type="NCBIfam" id="NF041504">
    <property type="entry name" value="AccA_sub"/>
    <property type="match status" value="1"/>
</dbReference>
<reference evidence="23 24" key="1">
    <citation type="journal article" date="2014" name="Genome Announc.">
        <title>Draft Genome Sequence of Amycolatopsis lurida NRRL 2430, Producer of the Glycopeptide Family Antibiotic Ristocetin.</title>
        <authorList>
            <person name="Kwun M.J."/>
            <person name="Hong H.J."/>
        </authorList>
    </citation>
    <scope>NUCLEOTIDE SEQUENCE [LARGE SCALE GENOMIC DNA]</scope>
    <source>
        <strain evidence="23 24">NRRL 2430</strain>
    </source>
</reference>
<dbReference type="HAMAP" id="MF_01395">
    <property type="entry name" value="AcetylCoA_CT_beta"/>
    <property type="match status" value="1"/>
</dbReference>
<keyword evidence="11 20" id="KW-0863">Zinc-finger</keyword>
<sequence>MKVTAADGVAGESSWSLCSGCRRVVYRKRLERESLVCPECGFHQRLTALERIGQLFDEGSVRMLGQPVPSADVLGFTDTVPYPERLAAAKARTGLDEAVVVAEAAVNGRPLVAAVMDFRFLGGSLGAGVGTLIVAAAETALRRRIPLLLVCASGGARMQEGALALMQMARTSQALAELDEAGILTLSVITDPTYGGVAASFALLADVVLAEPGARLGFAGRRVIEQTIRQRLPDGFQTAEFLAERGLIDGVRSRNALRDSLTRLLAAAGPAAEPGPGTGGAVVIRDHTELAAGDPWAAVRSARDLGRPTTLDLISRVFTDFEELRGDRLGGDCAAVVGGPARLDGLPVMVVGQQKGHTAAELAARNYGMPSPQGYRKAARLMRLAEKLGLPVITLVDTPGAYPGVTAEEDGQAFAIADNLRLLSGLAVPVVTVITGEGGSGGALALAVADEVLMFSGAVYSVITPEGCAAILWNDPTMASAAARALRVDARELLRLGVVDGVILEPEGGNQADPAMAAEGLRGALVPAIRRLAGFGPDELVRGRRARFRAFDGAVGTAVTEEWSAER</sequence>
<evidence type="ECO:0000256" key="10">
    <source>
        <dbReference type="ARBA" id="ARBA00022741"/>
    </source>
</evidence>
<evidence type="ECO:0000256" key="5">
    <source>
        <dbReference type="ARBA" id="ARBA00011664"/>
    </source>
</evidence>
<comment type="subunit">
    <text evidence="5">Acetyl-CoA carboxylase is a heterotetramer composed of biotin carboxyl carrier protein (AccB), biotin carboxylase (AccC) and two subunits of ACCase subunit beta/alpha.</text>
</comment>
<evidence type="ECO:0000259" key="21">
    <source>
        <dbReference type="PROSITE" id="PS50980"/>
    </source>
</evidence>
<evidence type="ECO:0000256" key="16">
    <source>
        <dbReference type="ARBA" id="ARBA00023160"/>
    </source>
</evidence>
<protein>
    <recommendedName>
        <fullName evidence="19 20">Multifunctional fusion protein</fullName>
    </recommendedName>
    <domain>
        <recommendedName>
            <fullName evidence="19">Acetyl-coenzyme A carboxylase carboxyl transferase subunit alpha</fullName>
            <shortName evidence="19">ACCase subunit alpha</shortName>
            <shortName evidence="19">Acetyl-CoA carboxylase carboxyltransferase subunit alpha</shortName>
            <ecNumber evidence="19">2.1.3.15</ecNumber>
        </recommendedName>
    </domain>
    <domain>
        <recommendedName>
            <fullName evidence="20">Acetyl-coenzyme A carboxylase carboxyl transferase subunit beta</fullName>
            <shortName evidence="20">ACCase subunit beta</shortName>
            <shortName evidence="20">Acetyl-CoA carboxylase carboxyltransferase subunit beta</shortName>
        </recommendedName>
    </domain>
</protein>
<dbReference type="Proteomes" id="UP000256220">
    <property type="component" value="Unassembled WGS sequence"/>
</dbReference>
<comment type="pathway">
    <text evidence="2 19">Lipid metabolism; malonyl-CoA biosynthesis; malonyl-CoA from acetyl-CoA: step 1/1.</text>
</comment>
<dbReference type="InterPro" id="IPR034733">
    <property type="entry name" value="AcCoA_carboxyl_beta"/>
</dbReference>
<dbReference type="Pfam" id="PF17848">
    <property type="entry name" value="Zn_ribbon_ACC"/>
    <property type="match status" value="1"/>
</dbReference>
<dbReference type="EMBL" id="JFBM01000009">
    <property type="protein sequence ID" value="KFU80920.1"/>
    <property type="molecule type" value="Genomic_DNA"/>
</dbReference>
<dbReference type="InterPro" id="IPR011763">
    <property type="entry name" value="COA_CT_C"/>
</dbReference>
<comment type="subcellular location">
    <subcellularLocation>
        <location evidence="1 19">Cytoplasm</location>
    </subcellularLocation>
</comment>
<keyword evidence="6 19" id="KW-0963">Cytoplasm</keyword>
<dbReference type="PANTHER" id="PTHR42853:SF3">
    <property type="entry name" value="ACETYL-COENZYME A CARBOXYLASE CARBOXYL TRANSFERASE SUBUNIT ALPHA, CHLOROPLASTIC"/>
    <property type="match status" value="1"/>
</dbReference>
<evidence type="ECO:0000256" key="1">
    <source>
        <dbReference type="ARBA" id="ARBA00004496"/>
    </source>
</evidence>
<dbReference type="RefSeq" id="WP_091599973.1">
    <property type="nucleotide sequence ID" value="NZ_JFBM01000009.1"/>
</dbReference>
<feature type="binding site" evidence="20">
    <location>
        <position position="37"/>
    </location>
    <ligand>
        <name>Zn(2+)</name>
        <dbReference type="ChEBI" id="CHEBI:29105"/>
    </ligand>
</feature>
<dbReference type="PRINTS" id="PR01069">
    <property type="entry name" value="ACCCTRFRASEA"/>
</dbReference>
<dbReference type="GO" id="GO:0008270">
    <property type="term" value="F:zinc ion binding"/>
    <property type="evidence" value="ECO:0007669"/>
    <property type="project" value="UniProtKB-UniRule"/>
</dbReference>
<dbReference type="EC" id="2.1.3.15" evidence="19"/>
<dbReference type="Gene3D" id="3.90.226.10">
    <property type="entry name" value="2-enoyl-CoA Hydratase, Chain A, domain 1"/>
    <property type="match status" value="2"/>
</dbReference>
<dbReference type="GO" id="GO:0009317">
    <property type="term" value="C:acetyl-CoA carboxylase complex"/>
    <property type="evidence" value="ECO:0007669"/>
    <property type="project" value="InterPro"/>
</dbReference>
<dbReference type="AlphaFoldDB" id="A0A2P2FW20"/>
<keyword evidence="14 19" id="KW-0067">ATP-binding</keyword>
<evidence type="ECO:0000256" key="9">
    <source>
        <dbReference type="ARBA" id="ARBA00022723"/>
    </source>
</evidence>
<comment type="similarity">
    <text evidence="4">In the N-terminal section; belongs to the AccD/PCCB family.</text>
</comment>
<evidence type="ECO:0000256" key="20">
    <source>
        <dbReference type="HAMAP-Rule" id="MF_01395"/>
    </source>
</evidence>
<evidence type="ECO:0000256" key="7">
    <source>
        <dbReference type="ARBA" id="ARBA00022516"/>
    </source>
</evidence>
<name>A0A2P2FW20_AMYLU</name>
<gene>
    <name evidence="20" type="primary">accD</name>
    <name evidence="19" type="synonym">accA</name>
    <name evidence="23" type="ORF">BB31_13305</name>
</gene>
<evidence type="ECO:0000256" key="19">
    <source>
        <dbReference type="HAMAP-Rule" id="MF_00823"/>
    </source>
</evidence>
<keyword evidence="12 19" id="KW-0276">Fatty acid metabolism</keyword>